<reference evidence="2 3" key="1">
    <citation type="submission" date="2019-05" db="EMBL/GenBank/DDBJ databases">
        <title>Another draft genome of Portunus trituberculatus and its Hox gene families provides insights of decapod evolution.</title>
        <authorList>
            <person name="Jeong J.-H."/>
            <person name="Song I."/>
            <person name="Kim S."/>
            <person name="Choi T."/>
            <person name="Kim D."/>
            <person name="Ryu S."/>
            <person name="Kim W."/>
        </authorList>
    </citation>
    <scope>NUCLEOTIDE SEQUENCE [LARGE SCALE GENOMIC DNA]</scope>
    <source>
        <tissue evidence="2">Muscle</tissue>
    </source>
</reference>
<keyword evidence="1" id="KW-0472">Membrane</keyword>
<dbReference type="AlphaFoldDB" id="A0A5B7JGY9"/>
<organism evidence="2 3">
    <name type="scientific">Portunus trituberculatus</name>
    <name type="common">Swimming crab</name>
    <name type="synonym">Neptunus trituberculatus</name>
    <dbReference type="NCBI Taxonomy" id="210409"/>
    <lineage>
        <taxon>Eukaryota</taxon>
        <taxon>Metazoa</taxon>
        <taxon>Ecdysozoa</taxon>
        <taxon>Arthropoda</taxon>
        <taxon>Crustacea</taxon>
        <taxon>Multicrustacea</taxon>
        <taxon>Malacostraca</taxon>
        <taxon>Eumalacostraca</taxon>
        <taxon>Eucarida</taxon>
        <taxon>Decapoda</taxon>
        <taxon>Pleocyemata</taxon>
        <taxon>Brachyura</taxon>
        <taxon>Eubrachyura</taxon>
        <taxon>Portunoidea</taxon>
        <taxon>Portunidae</taxon>
        <taxon>Portuninae</taxon>
        <taxon>Portunus</taxon>
    </lineage>
</organism>
<feature type="transmembrane region" description="Helical" evidence="1">
    <location>
        <begin position="51"/>
        <end position="71"/>
    </location>
</feature>
<sequence length="114" mass="12480">MLHQTWRSLQALLQGCVKSASDLVAAAYNRGSQIATATAPTQTLPSYPIPYTQVTVAIIGVFVAASVVYLLERASCPLGFISPISIMTCSYEYIHSAYYLTIFYSFRNLFGGLK</sequence>
<comment type="caution">
    <text evidence="2">The sequence shown here is derived from an EMBL/GenBank/DDBJ whole genome shotgun (WGS) entry which is preliminary data.</text>
</comment>
<evidence type="ECO:0000313" key="2">
    <source>
        <dbReference type="EMBL" id="MPC93456.1"/>
    </source>
</evidence>
<evidence type="ECO:0000256" key="1">
    <source>
        <dbReference type="SAM" id="Phobius"/>
    </source>
</evidence>
<accession>A0A5B7JGY9</accession>
<proteinExistence type="predicted"/>
<keyword evidence="1" id="KW-1133">Transmembrane helix</keyword>
<keyword evidence="1" id="KW-0812">Transmembrane</keyword>
<gene>
    <name evidence="2" type="ORF">E2C01_088584</name>
</gene>
<name>A0A5B7JGY9_PORTR</name>
<keyword evidence="3" id="KW-1185">Reference proteome</keyword>
<dbReference type="Proteomes" id="UP000324222">
    <property type="component" value="Unassembled WGS sequence"/>
</dbReference>
<evidence type="ECO:0000313" key="3">
    <source>
        <dbReference type="Proteomes" id="UP000324222"/>
    </source>
</evidence>
<protein>
    <submittedName>
        <fullName evidence="2">Uncharacterized protein</fullName>
    </submittedName>
</protein>
<dbReference type="EMBL" id="VSRR010094909">
    <property type="protein sequence ID" value="MPC93456.1"/>
    <property type="molecule type" value="Genomic_DNA"/>
</dbReference>